<dbReference type="AlphaFoldDB" id="Q69LK0"/>
<reference evidence="3" key="2">
    <citation type="journal article" date="2008" name="Nucleic Acids Res.">
        <title>The rice annotation project database (RAP-DB): 2008 update.</title>
        <authorList>
            <consortium name="The rice annotation project (RAP)"/>
        </authorList>
    </citation>
    <scope>GENOME REANNOTATION</scope>
    <source>
        <strain evidence="3">cv. Nipponbare</strain>
    </source>
</reference>
<feature type="compositionally biased region" description="Low complexity" evidence="1">
    <location>
        <begin position="60"/>
        <end position="72"/>
    </location>
</feature>
<feature type="compositionally biased region" description="Low complexity" evidence="1">
    <location>
        <begin position="198"/>
        <end position="207"/>
    </location>
</feature>
<dbReference type="EMBL" id="AP005833">
    <property type="protein sequence ID" value="BAD36438.1"/>
    <property type="molecule type" value="Genomic_DNA"/>
</dbReference>
<protein>
    <submittedName>
        <fullName evidence="2">Uncharacterized protein</fullName>
    </submittedName>
</protein>
<feature type="compositionally biased region" description="Pro residues" evidence="1">
    <location>
        <begin position="208"/>
        <end position="225"/>
    </location>
</feature>
<dbReference type="Proteomes" id="UP000000763">
    <property type="component" value="Chromosome 9"/>
</dbReference>
<feature type="region of interest" description="Disordered" evidence="1">
    <location>
        <begin position="150"/>
        <end position="232"/>
    </location>
</feature>
<evidence type="ECO:0000313" key="2">
    <source>
        <dbReference type="EMBL" id="BAD36438.1"/>
    </source>
</evidence>
<feature type="compositionally biased region" description="Pro residues" evidence="1">
    <location>
        <begin position="163"/>
        <end position="173"/>
    </location>
</feature>
<accession>Q69LK0</accession>
<name>Q69LK0_ORYSJ</name>
<evidence type="ECO:0000256" key="1">
    <source>
        <dbReference type="SAM" id="MobiDB-lite"/>
    </source>
</evidence>
<gene>
    <name evidence="2" type="primary">OJ1328_D07.15</name>
</gene>
<feature type="region of interest" description="Disordered" evidence="1">
    <location>
        <begin position="29"/>
        <end position="106"/>
    </location>
</feature>
<evidence type="ECO:0000313" key="3">
    <source>
        <dbReference type="Proteomes" id="UP000000763"/>
    </source>
</evidence>
<feature type="compositionally biased region" description="Basic residues" evidence="1">
    <location>
        <begin position="37"/>
        <end position="52"/>
    </location>
</feature>
<organism evidence="2 3">
    <name type="scientific">Oryza sativa subsp. japonica</name>
    <name type="common">Rice</name>
    <dbReference type="NCBI Taxonomy" id="39947"/>
    <lineage>
        <taxon>Eukaryota</taxon>
        <taxon>Viridiplantae</taxon>
        <taxon>Streptophyta</taxon>
        <taxon>Embryophyta</taxon>
        <taxon>Tracheophyta</taxon>
        <taxon>Spermatophyta</taxon>
        <taxon>Magnoliopsida</taxon>
        <taxon>Liliopsida</taxon>
        <taxon>Poales</taxon>
        <taxon>Poaceae</taxon>
        <taxon>BOP clade</taxon>
        <taxon>Oryzoideae</taxon>
        <taxon>Oryzeae</taxon>
        <taxon>Oryzinae</taxon>
        <taxon>Oryza</taxon>
        <taxon>Oryza sativa</taxon>
    </lineage>
</organism>
<reference evidence="3" key="1">
    <citation type="journal article" date="2005" name="Nature">
        <title>The map-based sequence of the rice genome.</title>
        <authorList>
            <consortium name="International rice genome sequencing project (IRGSP)"/>
            <person name="Matsumoto T."/>
            <person name="Wu J."/>
            <person name="Kanamori H."/>
            <person name="Katayose Y."/>
            <person name="Fujisawa M."/>
            <person name="Namiki N."/>
            <person name="Mizuno H."/>
            <person name="Yamamoto K."/>
            <person name="Antonio B.A."/>
            <person name="Baba T."/>
            <person name="Sakata K."/>
            <person name="Nagamura Y."/>
            <person name="Aoki H."/>
            <person name="Arikawa K."/>
            <person name="Arita K."/>
            <person name="Bito T."/>
            <person name="Chiden Y."/>
            <person name="Fujitsuka N."/>
            <person name="Fukunaka R."/>
            <person name="Hamada M."/>
            <person name="Harada C."/>
            <person name="Hayashi A."/>
            <person name="Hijishita S."/>
            <person name="Honda M."/>
            <person name="Hosokawa S."/>
            <person name="Ichikawa Y."/>
            <person name="Idonuma A."/>
            <person name="Iijima M."/>
            <person name="Ikeda M."/>
            <person name="Ikeno M."/>
            <person name="Ito K."/>
            <person name="Ito S."/>
            <person name="Ito T."/>
            <person name="Ito Y."/>
            <person name="Ito Y."/>
            <person name="Iwabuchi A."/>
            <person name="Kamiya K."/>
            <person name="Karasawa W."/>
            <person name="Kurita K."/>
            <person name="Katagiri S."/>
            <person name="Kikuta A."/>
            <person name="Kobayashi H."/>
            <person name="Kobayashi N."/>
            <person name="Machita K."/>
            <person name="Maehara T."/>
            <person name="Masukawa M."/>
            <person name="Mizubayashi T."/>
            <person name="Mukai Y."/>
            <person name="Nagasaki H."/>
            <person name="Nagata Y."/>
            <person name="Naito S."/>
            <person name="Nakashima M."/>
            <person name="Nakama Y."/>
            <person name="Nakamichi Y."/>
            <person name="Nakamura M."/>
            <person name="Meguro A."/>
            <person name="Negishi M."/>
            <person name="Ohta I."/>
            <person name="Ohta T."/>
            <person name="Okamoto M."/>
            <person name="Ono N."/>
            <person name="Saji S."/>
            <person name="Sakaguchi M."/>
            <person name="Sakai K."/>
            <person name="Shibata M."/>
            <person name="Shimokawa T."/>
            <person name="Song J."/>
            <person name="Takazaki Y."/>
            <person name="Terasawa K."/>
            <person name="Tsugane M."/>
            <person name="Tsuji K."/>
            <person name="Ueda S."/>
            <person name="Waki K."/>
            <person name="Yamagata H."/>
            <person name="Yamamoto M."/>
            <person name="Yamamoto S."/>
            <person name="Yamane H."/>
            <person name="Yoshiki S."/>
            <person name="Yoshihara R."/>
            <person name="Yukawa K."/>
            <person name="Zhong H."/>
            <person name="Yano M."/>
            <person name="Yuan Q."/>
            <person name="Ouyang S."/>
            <person name="Liu J."/>
            <person name="Jones K.M."/>
            <person name="Gansberger K."/>
            <person name="Moffat K."/>
            <person name="Hill J."/>
            <person name="Bera J."/>
            <person name="Fadrosh D."/>
            <person name="Jin S."/>
            <person name="Johri S."/>
            <person name="Kim M."/>
            <person name="Overton L."/>
            <person name="Reardon M."/>
            <person name="Tsitrin T."/>
            <person name="Vuong H."/>
            <person name="Weaver B."/>
            <person name="Ciecko A."/>
            <person name="Tallon L."/>
            <person name="Jackson J."/>
            <person name="Pai G."/>
            <person name="Aken S.V."/>
            <person name="Utterback T."/>
            <person name="Reidmuller S."/>
            <person name="Feldblyum T."/>
            <person name="Hsiao J."/>
            <person name="Zismann V."/>
            <person name="Iobst S."/>
            <person name="de Vazeille A.R."/>
            <person name="Buell C.R."/>
            <person name="Ying K."/>
            <person name="Li Y."/>
            <person name="Lu T."/>
            <person name="Huang Y."/>
            <person name="Zhao Q."/>
            <person name="Feng Q."/>
            <person name="Zhang L."/>
            <person name="Zhu J."/>
            <person name="Weng Q."/>
            <person name="Mu J."/>
            <person name="Lu Y."/>
            <person name="Fan D."/>
            <person name="Liu Y."/>
            <person name="Guan J."/>
            <person name="Zhang Y."/>
            <person name="Yu S."/>
            <person name="Liu X."/>
            <person name="Zhang Y."/>
            <person name="Hong G."/>
            <person name="Han B."/>
            <person name="Choisne N."/>
            <person name="Demange N."/>
            <person name="Orjeda G."/>
            <person name="Samain S."/>
            <person name="Cattolico L."/>
            <person name="Pelletier E."/>
            <person name="Couloux A."/>
            <person name="Segurens B."/>
            <person name="Wincker P."/>
            <person name="D'Hont A."/>
            <person name="Scarpelli C."/>
            <person name="Weissenbach J."/>
            <person name="Salanoubat M."/>
            <person name="Quetier F."/>
            <person name="Yu Y."/>
            <person name="Kim H.R."/>
            <person name="Rambo T."/>
            <person name="Currie J."/>
            <person name="Collura K."/>
            <person name="Luo M."/>
            <person name="Yang T."/>
            <person name="Ammiraju J.S.S."/>
            <person name="Engler F."/>
            <person name="Soderlund C."/>
            <person name="Wing R.A."/>
            <person name="Palmer L.E."/>
            <person name="de la Bastide M."/>
            <person name="Spiegel L."/>
            <person name="Nascimento L."/>
            <person name="Zutavern T."/>
            <person name="O'Shaughnessy A."/>
            <person name="Dike S."/>
            <person name="Dedhia N."/>
            <person name="Preston R."/>
            <person name="Balija V."/>
            <person name="McCombie W.R."/>
            <person name="Chow T."/>
            <person name="Chen H."/>
            <person name="Chung M."/>
            <person name="Chen C."/>
            <person name="Shaw J."/>
            <person name="Wu H."/>
            <person name="Hsiao K."/>
            <person name="Chao Y."/>
            <person name="Chu M."/>
            <person name="Cheng C."/>
            <person name="Hour A."/>
            <person name="Lee P."/>
            <person name="Lin S."/>
            <person name="Lin Y."/>
            <person name="Liou J."/>
            <person name="Liu S."/>
            <person name="Hsing Y."/>
            <person name="Raghuvanshi S."/>
            <person name="Mohanty A."/>
            <person name="Bharti A.K."/>
            <person name="Gaur A."/>
            <person name="Gupta V."/>
            <person name="Kumar D."/>
            <person name="Ravi V."/>
            <person name="Vij S."/>
            <person name="Kapur A."/>
            <person name="Khurana P."/>
            <person name="Khurana P."/>
            <person name="Khurana J.P."/>
            <person name="Tyagi A.K."/>
            <person name="Gaikwad K."/>
            <person name="Singh A."/>
            <person name="Dalal V."/>
            <person name="Srivastava S."/>
            <person name="Dixit A."/>
            <person name="Pal A.K."/>
            <person name="Ghazi I.A."/>
            <person name="Yadav M."/>
            <person name="Pandit A."/>
            <person name="Bhargava A."/>
            <person name="Sureshbabu K."/>
            <person name="Batra K."/>
            <person name="Sharma T.R."/>
            <person name="Mohapatra T."/>
            <person name="Singh N.K."/>
            <person name="Messing J."/>
            <person name="Nelson A.B."/>
            <person name="Fuks G."/>
            <person name="Kavchok S."/>
            <person name="Keizer G."/>
            <person name="Linton E."/>
            <person name="Llaca V."/>
            <person name="Song R."/>
            <person name="Tanyolac B."/>
            <person name="Young S."/>
            <person name="Ho-Il K."/>
            <person name="Hahn J.H."/>
            <person name="Sangsakoo G."/>
            <person name="Vanavichit A."/>
            <person name="de Mattos Luiz.A.T."/>
            <person name="Zimmer P.D."/>
            <person name="Malone G."/>
            <person name="Dellagostin O."/>
            <person name="de Oliveira A.C."/>
            <person name="Bevan M."/>
            <person name="Bancroft I."/>
            <person name="Minx P."/>
            <person name="Cordum H."/>
            <person name="Wilson R."/>
            <person name="Cheng Z."/>
            <person name="Jin W."/>
            <person name="Jiang J."/>
            <person name="Leong S.A."/>
            <person name="Iwama H."/>
            <person name="Gojobori T."/>
            <person name="Itoh T."/>
            <person name="Niimura Y."/>
            <person name="Fujii Y."/>
            <person name="Habara T."/>
            <person name="Sakai H."/>
            <person name="Sato Y."/>
            <person name="Wilson G."/>
            <person name="Kumar K."/>
            <person name="McCouch S."/>
            <person name="Juretic N."/>
            <person name="Hoen D."/>
            <person name="Wright S."/>
            <person name="Bruskiewich R."/>
            <person name="Bureau T."/>
            <person name="Miyao A."/>
            <person name="Hirochika H."/>
            <person name="Nishikawa T."/>
            <person name="Kadowaki K."/>
            <person name="Sugiura M."/>
            <person name="Burr B."/>
            <person name="Sasaki T."/>
        </authorList>
    </citation>
    <scope>NUCLEOTIDE SEQUENCE [LARGE SCALE GENOMIC DNA]</scope>
    <source>
        <strain evidence="3">cv. Nipponbare</strain>
    </source>
</reference>
<sequence length="232" mass="24636">MQPAASCVRTYVRCVVLYIGWRLAEWPTDGEESGGARRNRCHWGRSRHHTRKGAAAPTTPRRLASLPSAALSVSGERGGGRGEQRCGRRGGAGVQRASSGRRARLWASSGTGAGAAASGSGSGSVNALPLLVFDVLVHFASISNATHCMSDRHPRHRHRPAALPSPPAPATPPPRRHCAATAKTGGIPWRPRGRRRLPLSPHHLLQLLPPPLPRRPSPPSPPPHRPSSAADA</sequence>
<proteinExistence type="predicted"/>